<dbReference type="AlphaFoldDB" id="A0A139PFM0"/>
<dbReference type="GO" id="GO:0016757">
    <property type="term" value="F:glycosyltransferase activity"/>
    <property type="evidence" value="ECO:0007669"/>
    <property type="project" value="UniProtKB-KW"/>
</dbReference>
<dbReference type="PATRIC" id="fig|1303.79.peg.308"/>
<name>A0A139PFM0_STROR</name>
<evidence type="ECO:0000256" key="4">
    <source>
        <dbReference type="ARBA" id="ARBA00022679"/>
    </source>
</evidence>
<comment type="pathway">
    <text evidence="1">Cell wall biogenesis; cell wall polysaccharide biosynthesis.</text>
</comment>
<dbReference type="OrthoDB" id="8936324at2"/>
<evidence type="ECO:0000256" key="3">
    <source>
        <dbReference type="ARBA" id="ARBA00022676"/>
    </source>
</evidence>
<feature type="domain" description="Glycosyltransferase 2-like" evidence="5">
    <location>
        <begin position="5"/>
        <end position="146"/>
    </location>
</feature>
<dbReference type="InterPro" id="IPR001173">
    <property type="entry name" value="Glyco_trans_2-like"/>
</dbReference>
<organism evidence="6 7">
    <name type="scientific">Streptococcus oralis</name>
    <dbReference type="NCBI Taxonomy" id="1303"/>
    <lineage>
        <taxon>Bacteria</taxon>
        <taxon>Bacillati</taxon>
        <taxon>Bacillota</taxon>
        <taxon>Bacilli</taxon>
        <taxon>Lactobacillales</taxon>
        <taxon>Streptococcaceae</taxon>
        <taxon>Streptococcus</taxon>
    </lineage>
</organism>
<dbReference type="EMBL" id="LQOB01000020">
    <property type="protein sequence ID" value="KXT88129.1"/>
    <property type="molecule type" value="Genomic_DNA"/>
</dbReference>
<dbReference type="Proteomes" id="UP000072653">
    <property type="component" value="Unassembled WGS sequence"/>
</dbReference>
<evidence type="ECO:0000256" key="2">
    <source>
        <dbReference type="ARBA" id="ARBA00006739"/>
    </source>
</evidence>
<dbReference type="InterPro" id="IPR029044">
    <property type="entry name" value="Nucleotide-diphossugar_trans"/>
</dbReference>
<dbReference type="Gene3D" id="3.90.550.10">
    <property type="entry name" value="Spore Coat Polysaccharide Biosynthesis Protein SpsA, Chain A"/>
    <property type="match status" value="1"/>
</dbReference>
<reference evidence="6 7" key="1">
    <citation type="submission" date="2016-01" db="EMBL/GenBank/DDBJ databases">
        <title>Highly variable Streptococcus oralis are common among viridans streptococci isolated from primates.</title>
        <authorList>
            <person name="Denapaite D."/>
            <person name="Rieger M."/>
            <person name="Koendgen S."/>
            <person name="Brueckner R."/>
            <person name="Ochigava I."/>
            <person name="Kappeler P."/>
            <person name="Maetz-Rensing K."/>
            <person name="Leendertz F."/>
            <person name="Hakenbeck R."/>
        </authorList>
    </citation>
    <scope>NUCLEOTIDE SEQUENCE [LARGE SCALE GENOMIC DNA]</scope>
    <source>
        <strain evidence="6 7">DD16</strain>
    </source>
</reference>
<evidence type="ECO:0000313" key="7">
    <source>
        <dbReference type="Proteomes" id="UP000072653"/>
    </source>
</evidence>
<comment type="similarity">
    <text evidence="2">Belongs to the glycosyltransferase 2 family.</text>
</comment>
<sequence>MFCYIILHYKVLEETISCVKSIKEANSNSKQIIIIDNFSNNGTGEKLQELYESDSEIDVLINHENTGFARGNNVAYQFAKEKYNPDFMVIMNNDIEIETEDFEKIVTDIYREEKFHLLGPDIFSTTYQLHQNPKRLTHYTYEEVKTLNEKFKKGSQVSLVLKIKCWLKASKALRTAIYQNRRKKGSVDYRKQVENPILHGSFIVYSRDFIEKEEYAFNPNTFFYYETEILDYEAELKGYKRIYTPKIKVLHHQNVATNQVYTNLVEKTLFSNKCNFESTSYFLTLMEKNKISR</sequence>
<comment type="caution">
    <text evidence="6">The sequence shown here is derived from an EMBL/GenBank/DDBJ whole genome shotgun (WGS) entry which is preliminary data.</text>
</comment>
<gene>
    <name evidence="6" type="ORF">SORDD16_00281</name>
</gene>
<dbReference type="SUPFAM" id="SSF53448">
    <property type="entry name" value="Nucleotide-diphospho-sugar transferases"/>
    <property type="match status" value="1"/>
</dbReference>
<dbReference type="RefSeq" id="WP_061452071.1">
    <property type="nucleotide sequence ID" value="NZ_KQ969550.1"/>
</dbReference>
<dbReference type="PANTHER" id="PTHR43179">
    <property type="entry name" value="RHAMNOSYLTRANSFERASE WBBL"/>
    <property type="match status" value="1"/>
</dbReference>
<keyword evidence="4" id="KW-0808">Transferase</keyword>
<evidence type="ECO:0000259" key="5">
    <source>
        <dbReference type="Pfam" id="PF00535"/>
    </source>
</evidence>
<proteinExistence type="inferred from homology"/>
<evidence type="ECO:0000256" key="1">
    <source>
        <dbReference type="ARBA" id="ARBA00004776"/>
    </source>
</evidence>
<keyword evidence="3" id="KW-0328">Glycosyltransferase</keyword>
<protein>
    <recommendedName>
        <fullName evidence="5">Glycosyltransferase 2-like domain-containing protein</fullName>
    </recommendedName>
</protein>
<accession>A0A139PFM0</accession>
<dbReference type="Pfam" id="PF00535">
    <property type="entry name" value="Glycos_transf_2"/>
    <property type="match status" value="1"/>
</dbReference>
<dbReference type="PANTHER" id="PTHR43179:SF12">
    <property type="entry name" value="GALACTOFURANOSYLTRANSFERASE GLFT2"/>
    <property type="match status" value="1"/>
</dbReference>
<evidence type="ECO:0000313" key="6">
    <source>
        <dbReference type="EMBL" id="KXT88129.1"/>
    </source>
</evidence>